<dbReference type="InterPro" id="IPR011009">
    <property type="entry name" value="Kinase-like_dom_sf"/>
</dbReference>
<keyword evidence="5" id="KW-0418">Kinase</keyword>
<dbReference type="PROSITE" id="PS50011">
    <property type="entry name" value="PROTEIN_KINASE_DOM"/>
    <property type="match status" value="1"/>
</dbReference>
<evidence type="ECO:0000256" key="8">
    <source>
        <dbReference type="ARBA" id="ARBA00048679"/>
    </source>
</evidence>
<dbReference type="SMART" id="SM00220">
    <property type="entry name" value="S_TKc"/>
    <property type="match status" value="1"/>
</dbReference>
<keyword evidence="6" id="KW-0067">ATP-binding</keyword>
<dbReference type="InterPro" id="IPR050236">
    <property type="entry name" value="Ser_Thr_kinase_AGC"/>
</dbReference>
<comment type="catalytic activity">
    <reaction evidence="7">
        <text>L-threonyl-[protein] + ATP = O-phospho-L-threonyl-[protein] + ADP + H(+)</text>
        <dbReference type="Rhea" id="RHEA:46608"/>
        <dbReference type="Rhea" id="RHEA-COMP:11060"/>
        <dbReference type="Rhea" id="RHEA-COMP:11605"/>
        <dbReference type="ChEBI" id="CHEBI:15378"/>
        <dbReference type="ChEBI" id="CHEBI:30013"/>
        <dbReference type="ChEBI" id="CHEBI:30616"/>
        <dbReference type="ChEBI" id="CHEBI:61977"/>
        <dbReference type="ChEBI" id="CHEBI:456216"/>
        <dbReference type="EC" id="2.7.11.1"/>
    </reaction>
</comment>
<evidence type="ECO:0000256" key="6">
    <source>
        <dbReference type="ARBA" id="ARBA00022840"/>
    </source>
</evidence>
<dbReference type="OrthoDB" id="68483at2759"/>
<evidence type="ECO:0000313" key="11">
    <source>
        <dbReference type="Proteomes" id="UP000799118"/>
    </source>
</evidence>
<dbReference type="AlphaFoldDB" id="A0A6A4GJX2"/>
<dbReference type="GO" id="GO:0004674">
    <property type="term" value="F:protein serine/threonine kinase activity"/>
    <property type="evidence" value="ECO:0007669"/>
    <property type="project" value="UniProtKB-KW"/>
</dbReference>
<protein>
    <recommendedName>
        <fullName evidence="1">non-specific serine/threonine protein kinase</fullName>
        <ecNumber evidence="1">2.7.11.1</ecNumber>
    </recommendedName>
</protein>
<evidence type="ECO:0000256" key="7">
    <source>
        <dbReference type="ARBA" id="ARBA00047899"/>
    </source>
</evidence>
<keyword evidence="2" id="KW-0723">Serine/threonine-protein kinase</keyword>
<dbReference type="Pfam" id="PF00069">
    <property type="entry name" value="Pkinase"/>
    <property type="match status" value="1"/>
</dbReference>
<evidence type="ECO:0000256" key="1">
    <source>
        <dbReference type="ARBA" id="ARBA00012513"/>
    </source>
</evidence>
<dbReference type="SUPFAM" id="SSF56112">
    <property type="entry name" value="Protein kinase-like (PK-like)"/>
    <property type="match status" value="1"/>
</dbReference>
<evidence type="ECO:0000313" key="10">
    <source>
        <dbReference type="EMBL" id="KAE9385931.1"/>
    </source>
</evidence>
<dbReference type="PANTHER" id="PTHR24356">
    <property type="entry name" value="SERINE/THREONINE-PROTEIN KINASE"/>
    <property type="match status" value="1"/>
</dbReference>
<gene>
    <name evidence="10" type="ORF">BT96DRAFT_981910</name>
</gene>
<dbReference type="GO" id="GO:0035556">
    <property type="term" value="P:intracellular signal transduction"/>
    <property type="evidence" value="ECO:0007669"/>
    <property type="project" value="TreeGrafter"/>
</dbReference>
<dbReference type="Gene3D" id="1.10.510.10">
    <property type="entry name" value="Transferase(Phosphotransferase) domain 1"/>
    <property type="match status" value="2"/>
</dbReference>
<dbReference type="Gene3D" id="3.30.200.20">
    <property type="entry name" value="Phosphorylase Kinase, domain 1"/>
    <property type="match status" value="1"/>
</dbReference>
<evidence type="ECO:0000256" key="5">
    <source>
        <dbReference type="ARBA" id="ARBA00022777"/>
    </source>
</evidence>
<comment type="catalytic activity">
    <reaction evidence="8">
        <text>L-seryl-[protein] + ATP = O-phospho-L-seryl-[protein] + ADP + H(+)</text>
        <dbReference type="Rhea" id="RHEA:17989"/>
        <dbReference type="Rhea" id="RHEA-COMP:9863"/>
        <dbReference type="Rhea" id="RHEA-COMP:11604"/>
        <dbReference type="ChEBI" id="CHEBI:15378"/>
        <dbReference type="ChEBI" id="CHEBI:29999"/>
        <dbReference type="ChEBI" id="CHEBI:30616"/>
        <dbReference type="ChEBI" id="CHEBI:83421"/>
        <dbReference type="ChEBI" id="CHEBI:456216"/>
        <dbReference type="EC" id="2.7.11.1"/>
    </reaction>
</comment>
<dbReference type="PANTHER" id="PTHR24356:SF246">
    <property type="entry name" value="SERINE_THREONINE-PROTEIN KINASE N1"/>
    <property type="match status" value="1"/>
</dbReference>
<feature type="domain" description="Protein kinase" evidence="9">
    <location>
        <begin position="1"/>
        <end position="159"/>
    </location>
</feature>
<keyword evidence="3" id="KW-0808">Transferase</keyword>
<keyword evidence="4" id="KW-0547">Nucleotide-binding</keyword>
<evidence type="ECO:0000256" key="2">
    <source>
        <dbReference type="ARBA" id="ARBA00022527"/>
    </source>
</evidence>
<dbReference type="InterPro" id="IPR000719">
    <property type="entry name" value="Prot_kinase_dom"/>
</dbReference>
<dbReference type="EMBL" id="ML769930">
    <property type="protein sequence ID" value="KAE9385931.1"/>
    <property type="molecule type" value="Genomic_DNA"/>
</dbReference>
<evidence type="ECO:0000256" key="3">
    <source>
        <dbReference type="ARBA" id="ARBA00022679"/>
    </source>
</evidence>
<evidence type="ECO:0000256" key="4">
    <source>
        <dbReference type="ARBA" id="ARBA00022741"/>
    </source>
</evidence>
<sequence>MESYDLLLPLVATWSDRENFYLASVKKYVPGGDLALRIMQQRTFDEAEARFYIVELLGVAEPVGASISSAYMTDDCGTAYFMSPEQHREDRYSFEVDYWAVGVILHKMVMGKLHSLGTARMLTSNLFPDDQNCRRDNNSSSSMFDRRWKSWIRSVFCAM</sequence>
<keyword evidence="11" id="KW-1185">Reference proteome</keyword>
<proteinExistence type="predicted"/>
<dbReference type="EC" id="2.7.11.1" evidence="1"/>
<reference evidence="10" key="1">
    <citation type="journal article" date="2019" name="Environ. Microbiol.">
        <title>Fungal ecological strategies reflected in gene transcription - a case study of two litter decomposers.</title>
        <authorList>
            <person name="Barbi F."/>
            <person name="Kohler A."/>
            <person name="Barry K."/>
            <person name="Baskaran P."/>
            <person name="Daum C."/>
            <person name="Fauchery L."/>
            <person name="Ihrmark K."/>
            <person name="Kuo A."/>
            <person name="LaButti K."/>
            <person name="Lipzen A."/>
            <person name="Morin E."/>
            <person name="Grigoriev I.V."/>
            <person name="Henrissat B."/>
            <person name="Lindahl B."/>
            <person name="Martin F."/>
        </authorList>
    </citation>
    <scope>NUCLEOTIDE SEQUENCE</scope>
    <source>
        <strain evidence="10">JB14</strain>
    </source>
</reference>
<organism evidence="10 11">
    <name type="scientific">Gymnopus androsaceus JB14</name>
    <dbReference type="NCBI Taxonomy" id="1447944"/>
    <lineage>
        <taxon>Eukaryota</taxon>
        <taxon>Fungi</taxon>
        <taxon>Dikarya</taxon>
        <taxon>Basidiomycota</taxon>
        <taxon>Agaricomycotina</taxon>
        <taxon>Agaricomycetes</taxon>
        <taxon>Agaricomycetidae</taxon>
        <taxon>Agaricales</taxon>
        <taxon>Marasmiineae</taxon>
        <taxon>Omphalotaceae</taxon>
        <taxon>Gymnopus</taxon>
    </lineage>
</organism>
<accession>A0A6A4GJX2</accession>
<name>A0A6A4GJX2_9AGAR</name>
<dbReference type="GO" id="GO:0005524">
    <property type="term" value="F:ATP binding"/>
    <property type="evidence" value="ECO:0007669"/>
    <property type="project" value="UniProtKB-KW"/>
</dbReference>
<dbReference type="Proteomes" id="UP000799118">
    <property type="component" value="Unassembled WGS sequence"/>
</dbReference>
<evidence type="ECO:0000259" key="9">
    <source>
        <dbReference type="PROSITE" id="PS50011"/>
    </source>
</evidence>